<dbReference type="EMBL" id="DVNB01000042">
    <property type="protein sequence ID" value="HIU56953.1"/>
    <property type="molecule type" value="Genomic_DNA"/>
</dbReference>
<comment type="caution">
    <text evidence="3">The sequence shown here is derived from an EMBL/GenBank/DDBJ whole genome shotgun (WGS) entry which is preliminary data.</text>
</comment>
<reference evidence="3" key="1">
    <citation type="submission" date="2020-10" db="EMBL/GenBank/DDBJ databases">
        <authorList>
            <person name="Gilroy R."/>
        </authorList>
    </citation>
    <scope>NUCLEOTIDE SEQUENCE</scope>
    <source>
        <strain evidence="3">USAMLcec3-3695</strain>
    </source>
</reference>
<dbReference type="SUPFAM" id="SSF53098">
    <property type="entry name" value="Ribonuclease H-like"/>
    <property type="match status" value="1"/>
</dbReference>
<dbReference type="GO" id="GO:0005829">
    <property type="term" value="C:cytosol"/>
    <property type="evidence" value="ECO:0007669"/>
    <property type="project" value="TreeGrafter"/>
</dbReference>
<dbReference type="GO" id="GO:0003676">
    <property type="term" value="F:nucleic acid binding"/>
    <property type="evidence" value="ECO:0007669"/>
    <property type="project" value="InterPro"/>
</dbReference>
<keyword evidence="1 3" id="KW-0540">Nuclease</keyword>
<dbReference type="Gene3D" id="3.30.420.10">
    <property type="entry name" value="Ribonuclease H-like superfamily/Ribonuclease H"/>
    <property type="match status" value="1"/>
</dbReference>
<accession>A0A9D1MAL2</accession>
<dbReference type="PANTHER" id="PTHR30231:SF42">
    <property type="entry name" value="EXONUCLEASE"/>
    <property type="match status" value="1"/>
</dbReference>
<dbReference type="InterPro" id="IPR012337">
    <property type="entry name" value="RNaseH-like_sf"/>
</dbReference>
<keyword evidence="1 3" id="KW-0378">Hydrolase</keyword>
<dbReference type="Proteomes" id="UP000824109">
    <property type="component" value="Unassembled WGS sequence"/>
</dbReference>
<proteinExistence type="predicted"/>
<sequence length="202" mass="23083">MDFTAIDFETATSAFTSACSLGLCVVENGIIEERKEILIKPYPFEFNKYNIKIHGITPQAVQNSPTFDEYWQELIPYIKNRMVIAHNASFDIRVLCETLGHYGITPPDFDYLCTVKLSQKAYPELESHRLNRLCDALGITFSHHHANDDAFACASAFLRIAYDYSLISFEEIEECFEVQRGRIRAGAPIKKRKHRRRAAAAI</sequence>
<evidence type="ECO:0000313" key="3">
    <source>
        <dbReference type="EMBL" id="HIU56953.1"/>
    </source>
</evidence>
<dbReference type="Pfam" id="PF00929">
    <property type="entry name" value="RNase_T"/>
    <property type="match status" value="1"/>
</dbReference>
<name>A0A9D1MAL2_9FIRM</name>
<dbReference type="PANTHER" id="PTHR30231">
    <property type="entry name" value="DNA POLYMERASE III SUBUNIT EPSILON"/>
    <property type="match status" value="1"/>
</dbReference>
<protein>
    <submittedName>
        <fullName evidence="3">3'-5' exonuclease</fullName>
    </submittedName>
</protein>
<dbReference type="AlphaFoldDB" id="A0A9D1MAL2"/>
<evidence type="ECO:0000259" key="2">
    <source>
        <dbReference type="SMART" id="SM00479"/>
    </source>
</evidence>
<keyword evidence="1 3" id="KW-0269">Exonuclease</keyword>
<organism evidence="3 4">
    <name type="scientific">Candidatus Ornithomonoglobus merdipullorum</name>
    <dbReference type="NCBI Taxonomy" id="2840895"/>
    <lineage>
        <taxon>Bacteria</taxon>
        <taxon>Bacillati</taxon>
        <taxon>Bacillota</taxon>
        <taxon>Clostridia</taxon>
        <taxon>Candidatus Ornithomonoglobus</taxon>
    </lineage>
</organism>
<evidence type="ECO:0000256" key="1">
    <source>
        <dbReference type="ARBA" id="ARBA00022839"/>
    </source>
</evidence>
<dbReference type="GO" id="GO:0008408">
    <property type="term" value="F:3'-5' exonuclease activity"/>
    <property type="evidence" value="ECO:0007669"/>
    <property type="project" value="TreeGrafter"/>
</dbReference>
<dbReference type="SMART" id="SM00479">
    <property type="entry name" value="EXOIII"/>
    <property type="match status" value="1"/>
</dbReference>
<gene>
    <name evidence="3" type="ORF">IAA61_03955</name>
</gene>
<reference evidence="3" key="2">
    <citation type="journal article" date="2021" name="PeerJ">
        <title>Extensive microbial diversity within the chicken gut microbiome revealed by metagenomics and culture.</title>
        <authorList>
            <person name="Gilroy R."/>
            <person name="Ravi A."/>
            <person name="Getino M."/>
            <person name="Pursley I."/>
            <person name="Horton D.L."/>
            <person name="Alikhan N.F."/>
            <person name="Baker D."/>
            <person name="Gharbi K."/>
            <person name="Hall N."/>
            <person name="Watson M."/>
            <person name="Adriaenssens E.M."/>
            <person name="Foster-Nyarko E."/>
            <person name="Jarju S."/>
            <person name="Secka A."/>
            <person name="Antonio M."/>
            <person name="Oren A."/>
            <person name="Chaudhuri R.R."/>
            <person name="La Ragione R."/>
            <person name="Hildebrand F."/>
            <person name="Pallen M.J."/>
        </authorList>
    </citation>
    <scope>NUCLEOTIDE SEQUENCE</scope>
    <source>
        <strain evidence="3">USAMLcec3-3695</strain>
    </source>
</reference>
<dbReference type="InterPro" id="IPR013520">
    <property type="entry name" value="Ribonucl_H"/>
</dbReference>
<dbReference type="CDD" id="cd06130">
    <property type="entry name" value="DNA_pol_III_epsilon_like"/>
    <property type="match status" value="1"/>
</dbReference>
<dbReference type="InterPro" id="IPR036397">
    <property type="entry name" value="RNaseH_sf"/>
</dbReference>
<dbReference type="FunFam" id="3.30.420.10:FF:000045">
    <property type="entry name" value="3'-5' exonuclease DinG"/>
    <property type="match status" value="1"/>
</dbReference>
<feature type="domain" description="Exonuclease" evidence="2">
    <location>
        <begin position="2"/>
        <end position="166"/>
    </location>
</feature>
<evidence type="ECO:0000313" key="4">
    <source>
        <dbReference type="Proteomes" id="UP000824109"/>
    </source>
</evidence>